<evidence type="ECO:0000256" key="2">
    <source>
        <dbReference type="ARBA" id="ARBA00019205"/>
    </source>
</evidence>
<evidence type="ECO:0000313" key="9">
    <source>
        <dbReference type="Proteomes" id="UP000184600"/>
    </source>
</evidence>
<dbReference type="EMBL" id="FRFG01000124">
    <property type="protein sequence ID" value="SHO59351.1"/>
    <property type="molecule type" value="Genomic_DNA"/>
</dbReference>
<dbReference type="FunFam" id="3.20.20.70:FF:000030">
    <property type="entry name" value="Nicotinate-nucleotide pyrophosphorylase, carboxylating"/>
    <property type="match status" value="1"/>
</dbReference>
<dbReference type="Gene3D" id="3.20.20.70">
    <property type="entry name" value="Aldolase class I"/>
    <property type="match status" value="1"/>
</dbReference>
<comment type="similarity">
    <text evidence="1 5">Belongs to the NadC/ModD family.</text>
</comment>
<dbReference type="Pfam" id="PF01729">
    <property type="entry name" value="QRPTase_C"/>
    <property type="match status" value="1"/>
</dbReference>
<dbReference type="GO" id="GO:0034213">
    <property type="term" value="P:quinolinate catabolic process"/>
    <property type="evidence" value="ECO:0007669"/>
    <property type="project" value="TreeGrafter"/>
</dbReference>
<dbReference type="PIRSF" id="PIRSF006250">
    <property type="entry name" value="NadC_ModD"/>
    <property type="match status" value="1"/>
</dbReference>
<dbReference type="InterPro" id="IPR006242">
    <property type="entry name" value="ModD"/>
</dbReference>
<dbReference type="Proteomes" id="UP000184600">
    <property type="component" value="Unassembled WGS sequence"/>
</dbReference>
<dbReference type="AlphaFoldDB" id="A0A1M7Z384"/>
<dbReference type="InterPro" id="IPR027277">
    <property type="entry name" value="NadC/ModD"/>
</dbReference>
<proteinExistence type="inferred from homology"/>
<dbReference type="Pfam" id="PF02749">
    <property type="entry name" value="QRPTase_N"/>
    <property type="match status" value="1"/>
</dbReference>
<dbReference type="InterPro" id="IPR013785">
    <property type="entry name" value="Aldolase_TIM"/>
</dbReference>
<dbReference type="SUPFAM" id="SSF51690">
    <property type="entry name" value="Nicotinate/Quinolinate PRTase C-terminal domain-like"/>
    <property type="match status" value="1"/>
</dbReference>
<feature type="domain" description="Quinolinate phosphoribosyl transferase C-terminal" evidence="6">
    <location>
        <begin position="107"/>
        <end position="272"/>
    </location>
</feature>
<evidence type="ECO:0000256" key="1">
    <source>
        <dbReference type="ARBA" id="ARBA00009400"/>
    </source>
</evidence>
<evidence type="ECO:0000256" key="3">
    <source>
        <dbReference type="ARBA" id="ARBA00022676"/>
    </source>
</evidence>
<dbReference type="InterPro" id="IPR037128">
    <property type="entry name" value="Quinolinate_PRibosylTase_N_sf"/>
</dbReference>
<dbReference type="GO" id="GO:0009435">
    <property type="term" value="P:NAD+ biosynthetic process"/>
    <property type="evidence" value="ECO:0007669"/>
    <property type="project" value="InterPro"/>
</dbReference>
<organism evidence="8 9">
    <name type="scientific">Vibrio quintilis</name>
    <dbReference type="NCBI Taxonomy" id="1117707"/>
    <lineage>
        <taxon>Bacteria</taxon>
        <taxon>Pseudomonadati</taxon>
        <taxon>Pseudomonadota</taxon>
        <taxon>Gammaproteobacteria</taxon>
        <taxon>Vibrionales</taxon>
        <taxon>Vibrionaceae</taxon>
        <taxon>Vibrio</taxon>
    </lineage>
</organism>
<dbReference type="NCBIfam" id="TIGR01334">
    <property type="entry name" value="modD"/>
    <property type="match status" value="1"/>
</dbReference>
<keyword evidence="4 5" id="KW-0808">Transferase</keyword>
<dbReference type="InterPro" id="IPR002638">
    <property type="entry name" value="Quinolinate_PRibosylTrfase_C"/>
</dbReference>
<feature type="domain" description="Quinolinate phosphoribosyl transferase N-terminal" evidence="7">
    <location>
        <begin position="22"/>
        <end position="105"/>
    </location>
</feature>
<keyword evidence="9" id="KW-1185">Reference proteome</keyword>
<dbReference type="Gene3D" id="3.90.1170.20">
    <property type="entry name" value="Quinolinate phosphoribosyl transferase, N-terminal domain"/>
    <property type="match status" value="1"/>
</dbReference>
<dbReference type="GO" id="GO:0004514">
    <property type="term" value="F:nicotinate-nucleotide diphosphorylase (carboxylating) activity"/>
    <property type="evidence" value="ECO:0007669"/>
    <property type="project" value="InterPro"/>
</dbReference>
<dbReference type="InterPro" id="IPR022412">
    <property type="entry name" value="Quinolinate_PRibosylTrfase_N"/>
</dbReference>
<reference evidence="9" key="1">
    <citation type="submission" date="2016-12" db="EMBL/GenBank/DDBJ databases">
        <authorList>
            <person name="Rodrigo-Torres L."/>
            <person name="Arahal R.D."/>
            <person name="Lucena T."/>
        </authorList>
    </citation>
    <scope>NUCLEOTIDE SEQUENCE [LARGE SCALE GENOMIC DNA]</scope>
</reference>
<evidence type="ECO:0000259" key="7">
    <source>
        <dbReference type="Pfam" id="PF02749"/>
    </source>
</evidence>
<dbReference type="CDD" id="cd01573">
    <property type="entry name" value="modD_like"/>
    <property type="match status" value="1"/>
</dbReference>
<gene>
    <name evidence="8" type="primary">nadC_2</name>
    <name evidence="8" type="ORF">VQ7734_05136</name>
</gene>
<dbReference type="SUPFAM" id="SSF54675">
    <property type="entry name" value="Nicotinate/Quinolinate PRTase N-terminal domain-like"/>
    <property type="match status" value="1"/>
</dbReference>
<evidence type="ECO:0000256" key="4">
    <source>
        <dbReference type="ARBA" id="ARBA00022679"/>
    </source>
</evidence>
<keyword evidence="3 5" id="KW-0328">Glycosyltransferase</keyword>
<dbReference type="GO" id="GO:0005737">
    <property type="term" value="C:cytoplasm"/>
    <property type="evidence" value="ECO:0007669"/>
    <property type="project" value="TreeGrafter"/>
</dbReference>
<evidence type="ECO:0000259" key="6">
    <source>
        <dbReference type="Pfam" id="PF01729"/>
    </source>
</evidence>
<protein>
    <recommendedName>
        <fullName evidence="2">Putative pyrophosphorylase ModD</fullName>
    </recommendedName>
</protein>
<sequence>MNFYISDAEVEKILEEDISTVDLTSLALSLKDQPAAITFQARHLTMVSAVEEVVTILKKLNLTVTHFQPSGTIVQPGESFLHAEGMSSAIQIAWRTCSKILEYFSGVATRTHHMVSLARSINPQVTVATTRKNIPGTKKLAIKSIICGGAVPHRLGLSETVLVFGEHMAMLGGFNIFIEQLPEIKAKVIEKKVGAEAHSFETGIQLVHAGIDFVQLDKFDIQSTTDFVKEAKHINKNIIVIATGNINSENIEAYTKTGADVINTSSAYHGKPADIKAIIKQLD</sequence>
<evidence type="ECO:0000256" key="5">
    <source>
        <dbReference type="PIRNR" id="PIRNR006250"/>
    </source>
</evidence>
<dbReference type="RefSeq" id="WP_073586738.1">
    <property type="nucleotide sequence ID" value="NZ_AP024898.1"/>
</dbReference>
<dbReference type="PANTHER" id="PTHR32179">
    <property type="entry name" value="NICOTINATE-NUCLEOTIDE PYROPHOSPHORYLASE [CARBOXYLATING]"/>
    <property type="match status" value="1"/>
</dbReference>
<dbReference type="STRING" id="1117707.VQ7734_05136"/>
<dbReference type="PANTHER" id="PTHR32179:SF4">
    <property type="entry name" value="PYROPHOSPHORYLASE MODD-RELATED"/>
    <property type="match status" value="1"/>
</dbReference>
<evidence type="ECO:0000313" key="8">
    <source>
        <dbReference type="EMBL" id="SHO59351.1"/>
    </source>
</evidence>
<name>A0A1M7Z384_9VIBR</name>
<dbReference type="InterPro" id="IPR036068">
    <property type="entry name" value="Nicotinate_pribotase-like_C"/>
</dbReference>
<dbReference type="OrthoDB" id="8216773at2"/>
<accession>A0A1M7Z384</accession>